<dbReference type="Proteomes" id="UP000245946">
    <property type="component" value="Unassembled WGS sequence"/>
</dbReference>
<feature type="compositionally biased region" description="Polar residues" evidence="4">
    <location>
        <begin position="575"/>
        <end position="594"/>
    </location>
</feature>
<dbReference type="SUPFAM" id="SSF51197">
    <property type="entry name" value="Clavaminate synthase-like"/>
    <property type="match status" value="1"/>
</dbReference>
<feature type="compositionally biased region" description="Polar residues" evidence="4">
    <location>
        <begin position="48"/>
        <end position="62"/>
    </location>
</feature>
<evidence type="ECO:0000259" key="5">
    <source>
        <dbReference type="PROSITE" id="PS51184"/>
    </source>
</evidence>
<feature type="region of interest" description="Disordered" evidence="4">
    <location>
        <begin position="1"/>
        <end position="136"/>
    </location>
</feature>
<feature type="compositionally biased region" description="Low complexity" evidence="4">
    <location>
        <begin position="1188"/>
        <end position="1204"/>
    </location>
</feature>
<keyword evidence="7" id="KW-1185">Reference proteome</keyword>
<feature type="compositionally biased region" description="Polar residues" evidence="4">
    <location>
        <begin position="1"/>
        <end position="10"/>
    </location>
</feature>
<dbReference type="InterPro" id="IPR045109">
    <property type="entry name" value="LSDs-like"/>
</dbReference>
<dbReference type="GO" id="GO:0003712">
    <property type="term" value="F:transcription coregulator activity"/>
    <property type="evidence" value="ECO:0007669"/>
    <property type="project" value="TreeGrafter"/>
</dbReference>
<dbReference type="Pfam" id="PF02373">
    <property type="entry name" value="JmjC"/>
    <property type="match status" value="1"/>
</dbReference>
<evidence type="ECO:0000313" key="7">
    <source>
        <dbReference type="Proteomes" id="UP000245946"/>
    </source>
</evidence>
<dbReference type="PANTHER" id="PTHR12549">
    <property type="entry name" value="JMJC DOMAIN-CONTAINING HISTONE DEMETHYLATION PROTEIN"/>
    <property type="match status" value="1"/>
</dbReference>
<dbReference type="AlphaFoldDB" id="A0A316ZEU1"/>
<feature type="domain" description="JmjC" evidence="5">
    <location>
        <begin position="917"/>
        <end position="1090"/>
    </location>
</feature>
<dbReference type="PROSITE" id="PS51184">
    <property type="entry name" value="JMJC"/>
    <property type="match status" value="1"/>
</dbReference>
<dbReference type="EMBL" id="KZ819290">
    <property type="protein sequence ID" value="PWN98783.1"/>
    <property type="molecule type" value="Genomic_DNA"/>
</dbReference>
<feature type="compositionally biased region" description="Polar residues" evidence="4">
    <location>
        <begin position="352"/>
        <end position="362"/>
    </location>
</feature>
<dbReference type="Gene3D" id="2.60.120.650">
    <property type="entry name" value="Cupin"/>
    <property type="match status" value="1"/>
</dbReference>
<reference evidence="6 7" key="1">
    <citation type="journal article" date="2018" name="Mol. Biol. Evol.">
        <title>Broad Genomic Sampling Reveals a Smut Pathogenic Ancestry of the Fungal Clade Ustilaginomycotina.</title>
        <authorList>
            <person name="Kijpornyongpan T."/>
            <person name="Mondo S.J."/>
            <person name="Barry K."/>
            <person name="Sandor L."/>
            <person name="Lee J."/>
            <person name="Lipzen A."/>
            <person name="Pangilinan J."/>
            <person name="LaButti K."/>
            <person name="Hainaut M."/>
            <person name="Henrissat B."/>
            <person name="Grigoriev I.V."/>
            <person name="Spatafora J.W."/>
            <person name="Aime M.C."/>
        </authorList>
    </citation>
    <scope>NUCLEOTIDE SEQUENCE [LARGE SCALE GENOMIC DNA]</scope>
    <source>
        <strain evidence="6 7">MCA 4186</strain>
    </source>
</reference>
<dbReference type="GO" id="GO:0046872">
    <property type="term" value="F:metal ion binding"/>
    <property type="evidence" value="ECO:0007669"/>
    <property type="project" value="UniProtKB-KW"/>
</dbReference>
<proteinExistence type="predicted"/>
<feature type="compositionally biased region" description="Low complexity" evidence="4">
    <location>
        <begin position="23"/>
        <end position="37"/>
    </location>
</feature>
<dbReference type="InterPro" id="IPR003347">
    <property type="entry name" value="JmjC_dom"/>
</dbReference>
<name>A0A316ZEU1_9BASI</name>
<feature type="compositionally biased region" description="Basic and acidic residues" evidence="4">
    <location>
        <begin position="340"/>
        <end position="351"/>
    </location>
</feature>
<feature type="region of interest" description="Disordered" evidence="4">
    <location>
        <begin position="543"/>
        <end position="596"/>
    </location>
</feature>
<keyword evidence="2" id="KW-0479">Metal-binding</keyword>
<dbReference type="OrthoDB" id="1667110at2759"/>
<feature type="compositionally biased region" description="Low complexity" evidence="4">
    <location>
        <begin position="378"/>
        <end position="402"/>
    </location>
</feature>
<dbReference type="RefSeq" id="XP_025599062.1">
    <property type="nucleotide sequence ID" value="XM_025740879.1"/>
</dbReference>
<feature type="compositionally biased region" description="Low complexity" evidence="4">
    <location>
        <begin position="438"/>
        <end position="467"/>
    </location>
</feature>
<dbReference type="PANTHER" id="PTHR12549:SF38">
    <property type="entry name" value="JMJC DOMAIN-CONTAINING HISTONE DEMETHYLASE 2, ISOFORM A"/>
    <property type="match status" value="1"/>
</dbReference>
<evidence type="ECO:0000256" key="3">
    <source>
        <dbReference type="ARBA" id="ARBA00023242"/>
    </source>
</evidence>
<feature type="compositionally biased region" description="Low complexity" evidence="4">
    <location>
        <begin position="156"/>
        <end position="167"/>
    </location>
</feature>
<gene>
    <name evidence="6" type="ORF">FA09DRAFT_317538</name>
</gene>
<dbReference type="GO" id="GO:0031490">
    <property type="term" value="F:chromatin DNA binding"/>
    <property type="evidence" value="ECO:0007669"/>
    <property type="project" value="TreeGrafter"/>
</dbReference>
<dbReference type="GeneID" id="37268423"/>
<dbReference type="GO" id="GO:0006357">
    <property type="term" value="P:regulation of transcription by RNA polymerase II"/>
    <property type="evidence" value="ECO:0007669"/>
    <property type="project" value="TreeGrafter"/>
</dbReference>
<keyword evidence="3" id="KW-0539">Nucleus</keyword>
<feature type="compositionally biased region" description="Low complexity" evidence="4">
    <location>
        <begin position="543"/>
        <end position="574"/>
    </location>
</feature>
<evidence type="ECO:0000313" key="6">
    <source>
        <dbReference type="EMBL" id="PWN98783.1"/>
    </source>
</evidence>
<comment type="subcellular location">
    <subcellularLocation>
        <location evidence="1">Nucleus</location>
    </subcellularLocation>
</comment>
<evidence type="ECO:0000256" key="2">
    <source>
        <dbReference type="ARBA" id="ARBA00022723"/>
    </source>
</evidence>
<feature type="region of interest" description="Disordered" evidence="4">
    <location>
        <begin position="153"/>
        <end position="475"/>
    </location>
</feature>
<dbReference type="STRING" id="58919.A0A316ZEU1"/>
<dbReference type="SMART" id="SM00558">
    <property type="entry name" value="JmjC"/>
    <property type="match status" value="1"/>
</dbReference>
<organism evidence="6 7">
    <name type="scientific">Tilletiopsis washingtonensis</name>
    <dbReference type="NCBI Taxonomy" id="58919"/>
    <lineage>
        <taxon>Eukaryota</taxon>
        <taxon>Fungi</taxon>
        <taxon>Dikarya</taxon>
        <taxon>Basidiomycota</taxon>
        <taxon>Ustilaginomycotina</taxon>
        <taxon>Exobasidiomycetes</taxon>
        <taxon>Entylomatales</taxon>
        <taxon>Entylomatales incertae sedis</taxon>
        <taxon>Tilletiopsis</taxon>
    </lineage>
</organism>
<dbReference type="GO" id="GO:0000118">
    <property type="term" value="C:histone deacetylase complex"/>
    <property type="evidence" value="ECO:0007669"/>
    <property type="project" value="TreeGrafter"/>
</dbReference>
<feature type="compositionally biased region" description="Basic and acidic residues" evidence="4">
    <location>
        <begin position="122"/>
        <end position="136"/>
    </location>
</feature>
<dbReference type="InterPro" id="IPR046349">
    <property type="entry name" value="C1-like_sf"/>
</dbReference>
<feature type="region of interest" description="Disordered" evidence="4">
    <location>
        <begin position="1149"/>
        <end position="1237"/>
    </location>
</feature>
<accession>A0A316ZEU1</accession>
<sequence>MSSSGCSTPRSGPAGPRDDELLSDSSSSLSDAAASGSEVSHSLAPAKQKQSAVSTPEQQASAAPTPKKRASASLTPTPERKKRGKITSDYAPCRPRRSTHATQVAGGLELLSATVPPSAEAQARRNEQKRQAEEHGRRWVRGYAYVPVAQPDVGGSAAAESSTSALAVEDDTAGVSTSAPAIEGPAADSSTSTMAIDSAAAGRSTSTSSADVAAVESSTSTAAIDGTAAESSASTSGADGVASKRLATASPTPEIPAHDCSQEASASPLAASKRRSDASTSSAMPQSAPRLPESSDDESYVPVPRKKKIVRPRVVVSDDEPDSSQLSDAPSEVSVALSIAERDSDSDERMETSATSQSSTERSIGKRRQRVSFAKPGASSEAAEASLQSAPLQSPQQASPPRSRSRGQKVIDYSQTNHPPEAFSDSDEAGPSRKKVKASSSKTQKKTAAASPKAPKAPRAARAKSSTVSNSERVVRQRAMNARETLADGTVVERQIFSCKSPRYAGHTRCIQCIKRQGNDGCRFLGIRVFPVQAAVIPIATSSTSGPSAAGAITKSAPSDEAAAAASHEAVPSDQTAPLHQNAPSDQSVPSAMDSTDLAEGGDPFFLSQSRAEELPDFPLSADLNRPMDERSASLILSTAARHLQPLLEAEIEHAKLPGCLRRNRILSDVLTCDFCSTSLFSSSYFCDACGYELCTECIETLRELGEHPKAEGLAACTAKRDADYKLMRRAHPVARFVPATRLDTAELQAELQAMQEAVADTRVDEPAPAVPTDAAGASAASASPASMPAHVVSHQVARLKKDTMDEDAFLAVWALGQPLVVEGVTPAEVWDPAKFIAMHGSEQCMIVRCDKDGGEKIVTVAKFFETFGLPPDEKQELLGSGIWKLKDWPPSAEFAQAFPLLNADFNRSVPMPDFTRRDGRKNIAALFPTNGNAPDLGPKMYNAWPGQLTKGGKGSTRLHMDVADAVNTMLHAAEPPTPDAPRAAAWDLFRTEDAGILRQFLRDKFSLSADGVDPIHTQQHYLDETLLAELYAKHSIKPWRVYQQQGEAVFIPAGCAHQVCNLTDCIKVAVDFISPHSVGRCFKLTQEFRGMSEGNKKSWKQDILQLRAQLWFAWRALRTLEEREAAAAAAKLASADSKPAEDQAIGAQPMAGPFAAPPSLPDATAGDQPMPAGFAALPSLPDADTGAQPLAALSPSLPDASAAVTQETAPSGAPSAIKPEGTPPLRVPFKSDTLAA</sequence>
<dbReference type="SUPFAM" id="SSF57889">
    <property type="entry name" value="Cysteine-rich domain"/>
    <property type="match status" value="1"/>
</dbReference>
<protein>
    <recommendedName>
        <fullName evidence="5">JmjC domain-containing protein</fullName>
    </recommendedName>
</protein>
<evidence type="ECO:0000256" key="1">
    <source>
        <dbReference type="ARBA" id="ARBA00004123"/>
    </source>
</evidence>
<dbReference type="GO" id="GO:0000785">
    <property type="term" value="C:chromatin"/>
    <property type="evidence" value="ECO:0007669"/>
    <property type="project" value="TreeGrafter"/>
</dbReference>
<dbReference type="GO" id="GO:0032454">
    <property type="term" value="F:histone H3K9 demethylase activity"/>
    <property type="evidence" value="ECO:0007669"/>
    <property type="project" value="InterPro"/>
</dbReference>
<feature type="compositionally biased region" description="Low complexity" evidence="4">
    <location>
        <begin position="198"/>
        <end position="238"/>
    </location>
</feature>
<evidence type="ECO:0000256" key="4">
    <source>
        <dbReference type="SAM" id="MobiDB-lite"/>
    </source>
</evidence>